<sequence length="213" mass="24708">MIKIQEPRRPWEILHMDWVACLPPGGDRSYNSFLVIVSRFSKTPIFFLCHKDDTSLLIWNILVSWTCIFTKIISDRDPKLTSALWKNLHQLFGAKLSFYKAYHPRNDSLSGIMIKTLEEIFRRVCSYGLELKDCDGFTHGLCTLLPALELAYKTSIHASTNPTPDILEKGWNPRLSQNFLRKDLFKINPEASSFKGKIEKYRKNAVRCMEDSF</sequence>
<gene>
    <name evidence="1" type="ORF">O181_044580</name>
</gene>
<dbReference type="GO" id="GO:0003676">
    <property type="term" value="F:nucleic acid binding"/>
    <property type="evidence" value="ECO:0007669"/>
    <property type="project" value="InterPro"/>
</dbReference>
<protein>
    <recommendedName>
        <fullName evidence="3">Integrase catalytic domain-containing protein</fullName>
    </recommendedName>
</protein>
<dbReference type="Gene3D" id="3.30.420.10">
    <property type="entry name" value="Ribonuclease H-like superfamily/Ribonuclease H"/>
    <property type="match status" value="1"/>
</dbReference>
<comment type="caution">
    <text evidence="1">The sequence shown here is derived from an EMBL/GenBank/DDBJ whole genome shotgun (WGS) entry which is preliminary data.</text>
</comment>
<name>A0A9Q3HKA6_9BASI</name>
<evidence type="ECO:0008006" key="3">
    <source>
        <dbReference type="Google" id="ProtNLM"/>
    </source>
</evidence>
<dbReference type="InterPro" id="IPR036397">
    <property type="entry name" value="RNaseH_sf"/>
</dbReference>
<dbReference type="OrthoDB" id="3158924at2759"/>
<organism evidence="1 2">
    <name type="scientific">Austropuccinia psidii MF-1</name>
    <dbReference type="NCBI Taxonomy" id="1389203"/>
    <lineage>
        <taxon>Eukaryota</taxon>
        <taxon>Fungi</taxon>
        <taxon>Dikarya</taxon>
        <taxon>Basidiomycota</taxon>
        <taxon>Pucciniomycotina</taxon>
        <taxon>Pucciniomycetes</taxon>
        <taxon>Pucciniales</taxon>
        <taxon>Sphaerophragmiaceae</taxon>
        <taxon>Austropuccinia</taxon>
    </lineage>
</organism>
<dbReference type="PANTHER" id="PTHR37984:SF5">
    <property type="entry name" value="PROTEIN NYNRIN-LIKE"/>
    <property type="match status" value="1"/>
</dbReference>
<dbReference type="Proteomes" id="UP000765509">
    <property type="component" value="Unassembled WGS sequence"/>
</dbReference>
<keyword evidence="2" id="KW-1185">Reference proteome</keyword>
<evidence type="ECO:0000313" key="2">
    <source>
        <dbReference type="Proteomes" id="UP000765509"/>
    </source>
</evidence>
<accession>A0A9Q3HKA6</accession>
<dbReference type="InterPro" id="IPR050951">
    <property type="entry name" value="Retrovirus_Pol_polyprotein"/>
</dbReference>
<dbReference type="InterPro" id="IPR012337">
    <property type="entry name" value="RNaseH-like_sf"/>
</dbReference>
<proteinExistence type="predicted"/>
<dbReference type="AlphaFoldDB" id="A0A9Q3HKA6"/>
<dbReference type="EMBL" id="AVOT02018183">
    <property type="protein sequence ID" value="MBW0504865.1"/>
    <property type="molecule type" value="Genomic_DNA"/>
</dbReference>
<dbReference type="PANTHER" id="PTHR37984">
    <property type="entry name" value="PROTEIN CBG26694"/>
    <property type="match status" value="1"/>
</dbReference>
<evidence type="ECO:0000313" key="1">
    <source>
        <dbReference type="EMBL" id="MBW0504865.1"/>
    </source>
</evidence>
<reference evidence="1" key="1">
    <citation type="submission" date="2021-03" db="EMBL/GenBank/DDBJ databases">
        <title>Draft genome sequence of rust myrtle Austropuccinia psidii MF-1, a brazilian biotype.</title>
        <authorList>
            <person name="Quecine M.C."/>
            <person name="Pachon D.M.R."/>
            <person name="Bonatelli M.L."/>
            <person name="Correr F.H."/>
            <person name="Franceschini L.M."/>
            <person name="Leite T.F."/>
            <person name="Margarido G.R.A."/>
            <person name="Almeida C.A."/>
            <person name="Ferrarezi J.A."/>
            <person name="Labate C.A."/>
        </authorList>
    </citation>
    <scope>NUCLEOTIDE SEQUENCE</scope>
    <source>
        <strain evidence="1">MF-1</strain>
    </source>
</reference>
<dbReference type="SUPFAM" id="SSF53098">
    <property type="entry name" value="Ribonuclease H-like"/>
    <property type="match status" value="1"/>
</dbReference>